<feature type="domain" description="Helicase/UvrB N-terminal" evidence="1">
    <location>
        <begin position="11"/>
        <end position="59"/>
    </location>
</feature>
<dbReference type="EMBL" id="NDWU01000001">
    <property type="protein sequence ID" value="PUA34282.1"/>
    <property type="molecule type" value="Genomic_DNA"/>
</dbReference>
<reference evidence="2 3" key="1">
    <citation type="submission" date="2017-04" db="EMBL/GenBank/DDBJ databases">
        <title>Draft Aigarchaeota genome from a New Zealand hot spring.</title>
        <authorList>
            <person name="Reysenbach A.-L."/>
            <person name="Donaho J.A."/>
            <person name="Gerhart J."/>
            <person name="Kelley J.F."/>
            <person name="Kouba K."/>
            <person name="Podar M."/>
            <person name="Stott M."/>
        </authorList>
    </citation>
    <scope>NUCLEOTIDE SEQUENCE [LARGE SCALE GENOMIC DNA]</scope>
    <source>
        <strain evidence="2">NZ13_MG1</strain>
    </source>
</reference>
<evidence type="ECO:0000313" key="2">
    <source>
        <dbReference type="EMBL" id="PUA34282.1"/>
    </source>
</evidence>
<accession>A0A2R7YBL1</accession>
<evidence type="ECO:0000313" key="3">
    <source>
        <dbReference type="Proteomes" id="UP000244066"/>
    </source>
</evidence>
<name>A0A2R7YBL1_9ARCH</name>
<evidence type="ECO:0000259" key="1">
    <source>
        <dbReference type="Pfam" id="PF04851"/>
    </source>
</evidence>
<dbReference type="SUPFAM" id="SSF52540">
    <property type="entry name" value="P-loop containing nucleoside triphosphate hydrolases"/>
    <property type="match status" value="1"/>
</dbReference>
<dbReference type="AlphaFoldDB" id="A0A2R7YBL1"/>
<dbReference type="Pfam" id="PF04851">
    <property type="entry name" value="ResIII"/>
    <property type="match status" value="1"/>
</dbReference>
<dbReference type="GO" id="GO:0005524">
    <property type="term" value="F:ATP binding"/>
    <property type="evidence" value="ECO:0007669"/>
    <property type="project" value="InterPro"/>
</dbReference>
<sequence>MDFSSLFESDDLRPEQNDILKQLFYKFFNKGERRLLIEGPTGIGKTRIALEFIKGIMEYKRQV</sequence>
<dbReference type="GO" id="GO:0016787">
    <property type="term" value="F:hydrolase activity"/>
    <property type="evidence" value="ECO:0007669"/>
    <property type="project" value="InterPro"/>
</dbReference>
<dbReference type="InterPro" id="IPR027417">
    <property type="entry name" value="P-loop_NTPase"/>
</dbReference>
<comment type="caution">
    <text evidence="2">The sequence shown here is derived from an EMBL/GenBank/DDBJ whole genome shotgun (WGS) entry which is preliminary data.</text>
</comment>
<gene>
    <name evidence="2" type="ORF">B9J98_00060</name>
</gene>
<dbReference type="InterPro" id="IPR006935">
    <property type="entry name" value="Helicase/UvrB_N"/>
</dbReference>
<proteinExistence type="predicted"/>
<dbReference type="GO" id="GO:0003677">
    <property type="term" value="F:DNA binding"/>
    <property type="evidence" value="ECO:0007669"/>
    <property type="project" value="InterPro"/>
</dbReference>
<dbReference type="Gene3D" id="3.40.50.300">
    <property type="entry name" value="P-loop containing nucleotide triphosphate hydrolases"/>
    <property type="match status" value="1"/>
</dbReference>
<dbReference type="Proteomes" id="UP000244066">
    <property type="component" value="Unassembled WGS sequence"/>
</dbReference>
<organism evidence="2 3">
    <name type="scientific">Candidatus Terraquivivens tikiterensis</name>
    <dbReference type="NCBI Taxonomy" id="1980982"/>
    <lineage>
        <taxon>Archaea</taxon>
        <taxon>Nitrososphaerota</taxon>
        <taxon>Candidatus Wolframiiraptoraceae</taxon>
        <taxon>Candidatus Terraquivivens</taxon>
    </lineage>
</organism>
<protein>
    <recommendedName>
        <fullName evidence="1">Helicase/UvrB N-terminal domain-containing protein</fullName>
    </recommendedName>
</protein>